<feature type="region of interest" description="Disordered" evidence="1">
    <location>
        <begin position="47"/>
        <end position="75"/>
    </location>
</feature>
<name>A0A2G5I5P9_CERBT</name>
<dbReference type="EMBL" id="LKMD01000101">
    <property type="protein sequence ID" value="PIB00092.1"/>
    <property type="molecule type" value="Genomic_DNA"/>
</dbReference>
<feature type="region of interest" description="Disordered" evidence="1">
    <location>
        <begin position="1"/>
        <end position="35"/>
    </location>
</feature>
<sequence>MEVGRDAVDVPFDEPPQKSRRIGPKDSLHHSSPQSQTITLITLNTVHKQSQTCSAHHHNPHPKSSRSKKRLPDKPSSAWSACVLCYTSHRSQLTPSRTSSRLDE</sequence>
<evidence type="ECO:0000313" key="3">
    <source>
        <dbReference type="Proteomes" id="UP000230605"/>
    </source>
</evidence>
<accession>A0A2G5I5P9</accession>
<comment type="caution">
    <text evidence="2">The sequence shown here is derived from an EMBL/GenBank/DDBJ whole genome shotgun (WGS) entry which is preliminary data.</text>
</comment>
<evidence type="ECO:0000313" key="2">
    <source>
        <dbReference type="EMBL" id="PIB00092.1"/>
    </source>
</evidence>
<organism evidence="2 3">
    <name type="scientific">Cercospora beticola</name>
    <name type="common">Sugarbeet leaf spot fungus</name>
    <dbReference type="NCBI Taxonomy" id="122368"/>
    <lineage>
        <taxon>Eukaryota</taxon>
        <taxon>Fungi</taxon>
        <taxon>Dikarya</taxon>
        <taxon>Ascomycota</taxon>
        <taxon>Pezizomycotina</taxon>
        <taxon>Dothideomycetes</taxon>
        <taxon>Dothideomycetidae</taxon>
        <taxon>Mycosphaerellales</taxon>
        <taxon>Mycosphaerellaceae</taxon>
        <taxon>Cercospora</taxon>
    </lineage>
</organism>
<reference evidence="2 3" key="1">
    <citation type="submission" date="2015-10" db="EMBL/GenBank/DDBJ databases">
        <title>The cercosporin biosynthetic gene cluster was horizontally transferred to several fungal lineages and shown to be expanded in Cercospora beticola based on microsynteny with recipient genomes.</title>
        <authorList>
            <person name="De Jonge R."/>
            <person name="Ebert M.K."/>
            <person name="Suttle J.C."/>
            <person name="Jurick Ii W.M."/>
            <person name="Secor G.A."/>
            <person name="Thomma B.P."/>
            <person name="Van De Peer Y."/>
            <person name="Bolton M.D."/>
        </authorList>
    </citation>
    <scope>NUCLEOTIDE SEQUENCE [LARGE SCALE GENOMIC DNA]</scope>
    <source>
        <strain evidence="2 3">09-40</strain>
    </source>
</reference>
<dbReference type="OrthoDB" id="5573898at2759"/>
<gene>
    <name evidence="2" type="ORF">CB0940_03547</name>
</gene>
<protein>
    <submittedName>
        <fullName evidence="2">Uncharacterized protein</fullName>
    </submittedName>
</protein>
<proteinExistence type="predicted"/>
<dbReference type="Proteomes" id="UP000230605">
    <property type="component" value="Chromosome 3"/>
</dbReference>
<dbReference type="AlphaFoldDB" id="A0A2G5I5P9"/>
<feature type="compositionally biased region" description="Basic residues" evidence="1">
    <location>
        <begin position="55"/>
        <end position="71"/>
    </location>
</feature>
<evidence type="ECO:0000256" key="1">
    <source>
        <dbReference type="SAM" id="MobiDB-lite"/>
    </source>
</evidence>